<dbReference type="InterPro" id="IPR005077">
    <property type="entry name" value="Peptidase_C11"/>
</dbReference>
<evidence type="ECO:0000313" key="1">
    <source>
        <dbReference type="EMBL" id="HBJ08978.1"/>
    </source>
</evidence>
<dbReference type="Pfam" id="PF03415">
    <property type="entry name" value="Peptidase_C11"/>
    <property type="match status" value="1"/>
</dbReference>
<dbReference type="EMBL" id="DNWC01000105">
    <property type="protein sequence ID" value="HBJ08978.1"/>
    <property type="molecule type" value="Genomic_DNA"/>
</dbReference>
<name>A0A354M389_9BACT</name>
<protein>
    <submittedName>
        <fullName evidence="1">Clostripain family protein</fullName>
    </submittedName>
</protein>
<dbReference type="PANTHER" id="PTHR37835">
    <property type="entry name" value="ALPHA-CLOSTRIPAIN"/>
    <property type="match status" value="1"/>
</dbReference>
<comment type="caution">
    <text evidence="1">The sequence shown here is derived from an EMBL/GenBank/DDBJ whole genome shotgun (WGS) entry which is preliminary data.</text>
</comment>
<reference evidence="1 2" key="1">
    <citation type="journal article" date="2018" name="Nat. Biotechnol.">
        <title>A standardized bacterial taxonomy based on genome phylogeny substantially revises the tree of life.</title>
        <authorList>
            <person name="Parks D.H."/>
            <person name="Chuvochina M."/>
            <person name="Waite D.W."/>
            <person name="Rinke C."/>
            <person name="Skarshewski A."/>
            <person name="Chaumeil P.A."/>
            <person name="Hugenholtz P."/>
        </authorList>
    </citation>
    <scope>NUCLEOTIDE SEQUENCE [LARGE SCALE GENOMIC DNA]</scope>
    <source>
        <strain evidence="1">UBA11482</strain>
    </source>
</reference>
<organism evidence="1 2">
    <name type="scientific">Coprobacter fastidiosus</name>
    <dbReference type="NCBI Taxonomy" id="1099853"/>
    <lineage>
        <taxon>Bacteria</taxon>
        <taxon>Pseudomonadati</taxon>
        <taxon>Bacteroidota</taxon>
        <taxon>Bacteroidia</taxon>
        <taxon>Bacteroidales</taxon>
        <taxon>Barnesiellaceae</taxon>
        <taxon>Coprobacter</taxon>
    </lineage>
</organism>
<accession>A0A354M389</accession>
<dbReference type="Gene3D" id="3.40.50.11970">
    <property type="match status" value="1"/>
</dbReference>
<proteinExistence type="predicted"/>
<sequence length="390" mass="44632">MNMRYGEIKILCWVVLFFFLFSCEKDEPDIVTTSRKTLFMYLPWSSNLTTNFYTNISDMEECIKKRGLKDEKVVVFMSSSSTEASMFEIVYKNGKCERKTLKSYTNPSFTTAEGITSILNDMKTFAPASIYAMTIGCHGMGWLPVDRMKTMSASSVRMHWDYEGKPLTRYFGGLTSEYQTDISTLAKGIADAGIKMEYILFDDCYMSSIEVAYELRNVTDYLIASASEIMAYGMPYAVIGEYLLDDPDFQAVCDGFYDFYSAYSMPYGTLAVTVCAELEDLATIMKKINTEYIFDESSENALQRMDGYTPIIFYDYGDYVEKLCKDPVLLERFEQQLSRTVPYKVHTDYFYSVTKGRVPIYTFSGITTSDPSKHSLAVSKTDTEWYKATH</sequence>
<evidence type="ECO:0000313" key="2">
    <source>
        <dbReference type="Proteomes" id="UP000262954"/>
    </source>
</evidence>
<dbReference type="PANTHER" id="PTHR37835:SF1">
    <property type="entry name" value="ALPHA-CLOSTRIPAIN"/>
    <property type="match status" value="1"/>
</dbReference>
<dbReference type="PROSITE" id="PS51257">
    <property type="entry name" value="PROKAR_LIPOPROTEIN"/>
    <property type="match status" value="1"/>
</dbReference>
<dbReference type="Proteomes" id="UP000262954">
    <property type="component" value="Unassembled WGS sequence"/>
</dbReference>
<dbReference type="AlphaFoldDB" id="A0A354M389"/>
<gene>
    <name evidence="1" type="ORF">DDY73_08215</name>
</gene>